<dbReference type="EMBL" id="ML978797">
    <property type="protein sequence ID" value="KAF2083361.1"/>
    <property type="molecule type" value="Genomic_DNA"/>
</dbReference>
<keyword evidence="1" id="KW-0732">Signal</keyword>
<evidence type="ECO:0000313" key="3">
    <source>
        <dbReference type="Proteomes" id="UP000799776"/>
    </source>
</evidence>
<evidence type="ECO:0000313" key="2">
    <source>
        <dbReference type="EMBL" id="KAF2083361.1"/>
    </source>
</evidence>
<organism evidence="2 3">
    <name type="scientific">Saccharata proteae CBS 121410</name>
    <dbReference type="NCBI Taxonomy" id="1314787"/>
    <lineage>
        <taxon>Eukaryota</taxon>
        <taxon>Fungi</taxon>
        <taxon>Dikarya</taxon>
        <taxon>Ascomycota</taxon>
        <taxon>Pezizomycotina</taxon>
        <taxon>Dothideomycetes</taxon>
        <taxon>Dothideomycetes incertae sedis</taxon>
        <taxon>Botryosphaeriales</taxon>
        <taxon>Saccharataceae</taxon>
        <taxon>Saccharata</taxon>
    </lineage>
</organism>
<dbReference type="Proteomes" id="UP000799776">
    <property type="component" value="Unassembled WGS sequence"/>
</dbReference>
<feature type="chain" id="PRO_5040286081" evidence="1">
    <location>
        <begin position="22"/>
        <end position="91"/>
    </location>
</feature>
<comment type="caution">
    <text evidence="2">The sequence shown here is derived from an EMBL/GenBank/DDBJ whole genome shotgun (WGS) entry which is preliminary data.</text>
</comment>
<accession>A0A9P4HPQ3</accession>
<dbReference type="AlphaFoldDB" id="A0A9P4HPQ3"/>
<keyword evidence="3" id="KW-1185">Reference proteome</keyword>
<evidence type="ECO:0000256" key="1">
    <source>
        <dbReference type="SAM" id="SignalP"/>
    </source>
</evidence>
<gene>
    <name evidence="2" type="ORF">K490DRAFT_69895</name>
</gene>
<protein>
    <submittedName>
        <fullName evidence="2">Uncharacterized protein</fullName>
    </submittedName>
</protein>
<name>A0A9P4HPQ3_9PEZI</name>
<feature type="signal peptide" evidence="1">
    <location>
        <begin position="1"/>
        <end position="21"/>
    </location>
</feature>
<reference evidence="2" key="1">
    <citation type="journal article" date="2020" name="Stud. Mycol.">
        <title>101 Dothideomycetes genomes: a test case for predicting lifestyles and emergence of pathogens.</title>
        <authorList>
            <person name="Haridas S."/>
            <person name="Albert R."/>
            <person name="Binder M."/>
            <person name="Bloem J."/>
            <person name="Labutti K."/>
            <person name="Salamov A."/>
            <person name="Andreopoulos B."/>
            <person name="Baker S."/>
            <person name="Barry K."/>
            <person name="Bills G."/>
            <person name="Bluhm B."/>
            <person name="Cannon C."/>
            <person name="Castanera R."/>
            <person name="Culley D."/>
            <person name="Daum C."/>
            <person name="Ezra D."/>
            <person name="Gonzalez J."/>
            <person name="Henrissat B."/>
            <person name="Kuo A."/>
            <person name="Liang C."/>
            <person name="Lipzen A."/>
            <person name="Lutzoni F."/>
            <person name="Magnuson J."/>
            <person name="Mondo S."/>
            <person name="Nolan M."/>
            <person name="Ohm R."/>
            <person name="Pangilinan J."/>
            <person name="Park H.-J."/>
            <person name="Ramirez L."/>
            <person name="Alfaro M."/>
            <person name="Sun H."/>
            <person name="Tritt A."/>
            <person name="Yoshinaga Y."/>
            <person name="Zwiers L.-H."/>
            <person name="Turgeon B."/>
            <person name="Goodwin S."/>
            <person name="Spatafora J."/>
            <person name="Crous P."/>
            <person name="Grigoriev I."/>
        </authorList>
    </citation>
    <scope>NUCLEOTIDE SEQUENCE</scope>
    <source>
        <strain evidence="2">CBS 121410</strain>
    </source>
</reference>
<proteinExistence type="predicted"/>
<sequence>MRSVLAIFLATLLMLLGMALAAPIPHATHAQLDAASPSILKKMLTAGFHLECDASNCARSIDEKRASGSAMFKKTKMERTSHDEALRWSIF</sequence>